<dbReference type="PANTHER" id="PTHR43791:SF103">
    <property type="entry name" value="MAJOR FACILITATOR SUPERFAMILY (MFS) PROFILE DOMAIN-CONTAINING PROTEIN-RELATED"/>
    <property type="match status" value="1"/>
</dbReference>
<keyword evidence="2" id="KW-0813">Transport</keyword>
<dbReference type="GO" id="GO:0016020">
    <property type="term" value="C:membrane"/>
    <property type="evidence" value="ECO:0007669"/>
    <property type="project" value="UniProtKB-SubCell"/>
</dbReference>
<evidence type="ECO:0000256" key="7">
    <source>
        <dbReference type="SAM" id="Phobius"/>
    </source>
</evidence>
<evidence type="ECO:0000256" key="5">
    <source>
        <dbReference type="ARBA" id="ARBA00023136"/>
    </source>
</evidence>
<evidence type="ECO:0000256" key="1">
    <source>
        <dbReference type="ARBA" id="ARBA00004141"/>
    </source>
</evidence>
<accession>A0A428SY23</accession>
<evidence type="ECO:0000256" key="2">
    <source>
        <dbReference type="ARBA" id="ARBA00022448"/>
    </source>
</evidence>
<dbReference type="InterPro" id="IPR036259">
    <property type="entry name" value="MFS_trans_sf"/>
</dbReference>
<dbReference type="PANTHER" id="PTHR43791">
    <property type="entry name" value="PERMEASE-RELATED"/>
    <property type="match status" value="1"/>
</dbReference>
<keyword evidence="4 7" id="KW-1133">Transmembrane helix</keyword>
<evidence type="ECO:0008006" key="10">
    <source>
        <dbReference type="Google" id="ProtNLM"/>
    </source>
</evidence>
<gene>
    <name evidence="8" type="ORF">CDV31_014221</name>
</gene>
<dbReference type="GO" id="GO:0022857">
    <property type="term" value="F:transmembrane transporter activity"/>
    <property type="evidence" value="ECO:0007669"/>
    <property type="project" value="InterPro"/>
</dbReference>
<keyword evidence="9" id="KW-1185">Reference proteome</keyword>
<reference evidence="8 9" key="1">
    <citation type="submission" date="2017-06" db="EMBL/GenBank/DDBJ databases">
        <title>Cmopartive genomic analysis of Ambrosia Fusariam Clade fungi.</title>
        <authorList>
            <person name="Stajich J.E."/>
            <person name="Carrillo J."/>
            <person name="Kijimoto T."/>
            <person name="Eskalen A."/>
            <person name="O'Donnell K."/>
            <person name="Kasson M."/>
        </authorList>
    </citation>
    <scope>NUCLEOTIDE SEQUENCE [LARGE SCALE GENOMIC DNA]</scope>
    <source>
        <strain evidence="8 9">NRRL 20438</strain>
    </source>
</reference>
<feature type="transmembrane region" description="Helical" evidence="7">
    <location>
        <begin position="349"/>
        <end position="370"/>
    </location>
</feature>
<name>A0A428SY23_9HYPO</name>
<dbReference type="AlphaFoldDB" id="A0A428SY23"/>
<evidence type="ECO:0000313" key="8">
    <source>
        <dbReference type="EMBL" id="RSL94668.1"/>
    </source>
</evidence>
<feature type="transmembrane region" description="Helical" evidence="7">
    <location>
        <begin position="318"/>
        <end position="337"/>
    </location>
</feature>
<sequence>MTENVLSADSKQPHDEDVAAGTISEELSLEDDKRLLRRIDLFLLPVMAVSYMFQFLDKSALGFTAVMGLRDDLRLSGEDFSWASGIYYFGYLVASYPASMLMVRWRVAKTIAVAVVFWGAAHMIPAVANNAAGLLTLRFFLGIFESPIAPGLTAIAVFLIFGGATFAWAFAIAFFLPDVPTTAWFLSQNDRSKVITRVRENITGIKSNEFKWPQCREALLDVKTWFVALIQLCANIPDGGVHSFGSIVVQGLGFSEFQTLLLQSGSYLVQFALVLIATGGSTYLRNTRTYFMVWNFALSILGSVLIREYQGEQRWVSYAGFRLVIALGANFPLMMAIISGNFGGFTKKITVKAICFIAYCAGNIIGPQLFFAREAPSYPSGFLAMMVCFCICLLSCIALQVYLIMENRRRDSIVDAPETDEVDGSMMANLMDKTDKEIPQFS</sequence>
<keyword evidence="6" id="KW-0325">Glycoprotein</keyword>
<organism evidence="8 9">
    <name type="scientific">Fusarium ambrosium</name>
    <dbReference type="NCBI Taxonomy" id="131363"/>
    <lineage>
        <taxon>Eukaryota</taxon>
        <taxon>Fungi</taxon>
        <taxon>Dikarya</taxon>
        <taxon>Ascomycota</taxon>
        <taxon>Pezizomycotina</taxon>
        <taxon>Sordariomycetes</taxon>
        <taxon>Hypocreomycetidae</taxon>
        <taxon>Hypocreales</taxon>
        <taxon>Nectriaceae</taxon>
        <taxon>Fusarium</taxon>
        <taxon>Fusarium solani species complex</taxon>
    </lineage>
</organism>
<comment type="subcellular location">
    <subcellularLocation>
        <location evidence="1">Membrane</location>
        <topology evidence="1">Multi-pass membrane protein</topology>
    </subcellularLocation>
</comment>
<evidence type="ECO:0000256" key="3">
    <source>
        <dbReference type="ARBA" id="ARBA00022692"/>
    </source>
</evidence>
<evidence type="ECO:0000256" key="6">
    <source>
        <dbReference type="ARBA" id="ARBA00023180"/>
    </source>
</evidence>
<feature type="transmembrane region" description="Helical" evidence="7">
    <location>
        <begin position="110"/>
        <end position="128"/>
    </location>
</feature>
<dbReference type="Proteomes" id="UP000288429">
    <property type="component" value="Unassembled WGS sequence"/>
</dbReference>
<dbReference type="EMBL" id="NIZV01000315">
    <property type="protein sequence ID" value="RSL94668.1"/>
    <property type="molecule type" value="Genomic_DNA"/>
</dbReference>
<keyword evidence="3 7" id="KW-0812">Transmembrane</keyword>
<comment type="caution">
    <text evidence="8">The sequence shown here is derived from an EMBL/GenBank/DDBJ whole genome shotgun (WGS) entry which is preliminary data.</text>
</comment>
<feature type="transmembrane region" description="Helical" evidence="7">
    <location>
        <begin position="382"/>
        <end position="404"/>
    </location>
</feature>
<dbReference type="Gene3D" id="1.20.1250.20">
    <property type="entry name" value="MFS general substrate transporter like domains"/>
    <property type="match status" value="1"/>
</dbReference>
<dbReference type="Pfam" id="PF07690">
    <property type="entry name" value="MFS_1"/>
    <property type="match status" value="1"/>
</dbReference>
<dbReference type="SUPFAM" id="SSF103473">
    <property type="entry name" value="MFS general substrate transporter"/>
    <property type="match status" value="1"/>
</dbReference>
<feature type="transmembrane region" description="Helical" evidence="7">
    <location>
        <begin position="148"/>
        <end position="176"/>
    </location>
</feature>
<evidence type="ECO:0000256" key="4">
    <source>
        <dbReference type="ARBA" id="ARBA00022989"/>
    </source>
</evidence>
<dbReference type="InterPro" id="IPR011701">
    <property type="entry name" value="MFS"/>
</dbReference>
<proteinExistence type="predicted"/>
<evidence type="ECO:0000313" key="9">
    <source>
        <dbReference type="Proteomes" id="UP000288429"/>
    </source>
</evidence>
<protein>
    <recommendedName>
        <fullName evidence="10">Major facilitator superfamily (MFS) profile domain-containing protein</fullName>
    </recommendedName>
</protein>
<feature type="transmembrane region" description="Helical" evidence="7">
    <location>
        <begin position="41"/>
        <end position="66"/>
    </location>
</feature>
<feature type="transmembrane region" description="Helical" evidence="7">
    <location>
        <begin position="86"/>
        <end position="103"/>
    </location>
</feature>
<feature type="transmembrane region" description="Helical" evidence="7">
    <location>
        <begin position="289"/>
        <end position="306"/>
    </location>
</feature>
<keyword evidence="5 7" id="KW-0472">Membrane</keyword>